<dbReference type="Pfam" id="PF00025">
    <property type="entry name" value="Arf"/>
    <property type="match status" value="1"/>
</dbReference>
<evidence type="ECO:0000256" key="9">
    <source>
        <dbReference type="ARBA" id="ARBA00023288"/>
    </source>
</evidence>
<feature type="binding site" evidence="12">
    <location>
        <position position="31"/>
    </location>
    <ligand>
        <name>Mg(2+)</name>
        <dbReference type="ChEBI" id="CHEBI:18420"/>
    </ligand>
</feature>
<feature type="binding site" evidence="12">
    <location>
        <position position="48"/>
    </location>
    <ligand>
        <name>Mg(2+)</name>
        <dbReference type="ChEBI" id="CHEBI:18420"/>
    </ligand>
</feature>
<gene>
    <name evidence="14" type="ORF">DGUA_6G017702</name>
</gene>
<dbReference type="InterPro" id="IPR044612">
    <property type="entry name" value="ARL2/3"/>
</dbReference>
<dbReference type="GO" id="GO:0016192">
    <property type="term" value="P:vesicle-mediated transport"/>
    <property type="evidence" value="ECO:0007669"/>
    <property type="project" value="UniProtKB-ARBA"/>
</dbReference>
<proteinExistence type="inferred from homology"/>
<evidence type="ECO:0000256" key="8">
    <source>
        <dbReference type="ARBA" id="ARBA00023134"/>
    </source>
</evidence>
<dbReference type="SMART" id="SM00177">
    <property type="entry name" value="ARF"/>
    <property type="match status" value="1"/>
</dbReference>
<dbReference type="SUPFAM" id="SSF52540">
    <property type="entry name" value="P-loop containing nucleoside triphosphate hydrolases"/>
    <property type="match status" value="1"/>
</dbReference>
<dbReference type="GO" id="GO:0046872">
    <property type="term" value="F:metal ion binding"/>
    <property type="evidence" value="ECO:0007669"/>
    <property type="project" value="UniProtKB-KW"/>
</dbReference>
<dbReference type="STRING" id="7266.A0A3B0KB87"/>
<evidence type="ECO:0000313" key="14">
    <source>
        <dbReference type="EMBL" id="SPP82936.1"/>
    </source>
</evidence>
<feature type="binding site" evidence="11">
    <location>
        <begin position="126"/>
        <end position="129"/>
    </location>
    <ligand>
        <name>GTP</name>
        <dbReference type="ChEBI" id="CHEBI:37565"/>
    </ligand>
</feature>
<dbReference type="OrthoDB" id="2011769at2759"/>
<keyword evidence="3" id="KW-0813">Transport</keyword>
<keyword evidence="5 11" id="KW-0547">Nucleotide-binding</keyword>
<dbReference type="GO" id="GO:0051649">
    <property type="term" value="P:establishment of localization in cell"/>
    <property type="evidence" value="ECO:0007669"/>
    <property type="project" value="UniProtKB-ARBA"/>
</dbReference>
<dbReference type="PANTHER" id="PTHR45697">
    <property type="entry name" value="ADP-RIBOSYLATION FACTOR-LIKE PROTEIN 2-RELATED"/>
    <property type="match status" value="1"/>
</dbReference>
<dbReference type="InterPro" id="IPR005225">
    <property type="entry name" value="Small_GTP-bd"/>
</dbReference>
<dbReference type="PROSITE" id="PS51417">
    <property type="entry name" value="ARF"/>
    <property type="match status" value="1"/>
</dbReference>
<evidence type="ECO:0000256" key="7">
    <source>
        <dbReference type="ARBA" id="ARBA00023034"/>
    </source>
</evidence>
<keyword evidence="4" id="KW-0519">Myristate</keyword>
<dbReference type="FunFam" id="3.40.50.300:FF:000281">
    <property type="entry name" value="ADP-ribosylation factor-like protein 3"/>
    <property type="match status" value="1"/>
</dbReference>
<feature type="binding site" evidence="11">
    <location>
        <begin position="24"/>
        <end position="31"/>
    </location>
    <ligand>
        <name>GTP</name>
        <dbReference type="ChEBI" id="CHEBI:37565"/>
    </ligand>
</feature>
<dbReference type="EMBL" id="OUUW01000007">
    <property type="protein sequence ID" value="SPP82936.1"/>
    <property type="molecule type" value="Genomic_DNA"/>
</dbReference>
<evidence type="ECO:0000256" key="10">
    <source>
        <dbReference type="ARBA" id="ARBA00040616"/>
    </source>
</evidence>
<evidence type="ECO:0000256" key="11">
    <source>
        <dbReference type="PIRSR" id="PIRSR606689-1"/>
    </source>
</evidence>
<dbReference type="PRINTS" id="PR00328">
    <property type="entry name" value="SAR1GTPBP"/>
</dbReference>
<evidence type="ECO:0000256" key="13">
    <source>
        <dbReference type="RuleBase" id="RU003925"/>
    </source>
</evidence>
<evidence type="ECO:0000313" key="15">
    <source>
        <dbReference type="Proteomes" id="UP000268350"/>
    </source>
</evidence>
<evidence type="ECO:0000256" key="4">
    <source>
        <dbReference type="ARBA" id="ARBA00022707"/>
    </source>
</evidence>
<dbReference type="SMART" id="SM00178">
    <property type="entry name" value="SAR"/>
    <property type="match status" value="1"/>
</dbReference>
<dbReference type="GO" id="GO:0048731">
    <property type="term" value="P:system development"/>
    <property type="evidence" value="ECO:0007669"/>
    <property type="project" value="UniProtKB-ARBA"/>
</dbReference>
<dbReference type="Proteomes" id="UP000268350">
    <property type="component" value="Unassembled WGS sequence"/>
</dbReference>
<name>A0A3B0KB87_DROGU</name>
<accession>A0A3B0KB87</accession>
<dbReference type="NCBIfam" id="TIGR00231">
    <property type="entry name" value="small_GTP"/>
    <property type="match status" value="1"/>
</dbReference>
<evidence type="ECO:0000256" key="6">
    <source>
        <dbReference type="ARBA" id="ARBA00022927"/>
    </source>
</evidence>
<dbReference type="OMA" id="EGMEWVC"/>
<keyword evidence="12" id="KW-0479">Metal-binding</keyword>
<reference evidence="15" key="1">
    <citation type="submission" date="2018-01" db="EMBL/GenBank/DDBJ databases">
        <authorList>
            <person name="Alioto T."/>
            <person name="Alioto T."/>
        </authorList>
    </citation>
    <scope>NUCLEOTIDE SEQUENCE [LARGE SCALE GENOMIC DNA]</scope>
</reference>
<dbReference type="GO" id="GO:0005525">
    <property type="term" value="F:GTP binding"/>
    <property type="evidence" value="ECO:0007669"/>
    <property type="project" value="UniProtKB-KW"/>
</dbReference>
<comment type="similarity">
    <text evidence="2 13">Belongs to the small GTPase superfamily. Arf family.</text>
</comment>
<keyword evidence="7" id="KW-0333">Golgi apparatus</keyword>
<organism evidence="14 15">
    <name type="scientific">Drosophila guanche</name>
    <name type="common">Fruit fly</name>
    <dbReference type="NCBI Taxonomy" id="7266"/>
    <lineage>
        <taxon>Eukaryota</taxon>
        <taxon>Metazoa</taxon>
        <taxon>Ecdysozoa</taxon>
        <taxon>Arthropoda</taxon>
        <taxon>Hexapoda</taxon>
        <taxon>Insecta</taxon>
        <taxon>Pterygota</taxon>
        <taxon>Neoptera</taxon>
        <taxon>Endopterygota</taxon>
        <taxon>Diptera</taxon>
        <taxon>Brachycera</taxon>
        <taxon>Muscomorpha</taxon>
        <taxon>Ephydroidea</taxon>
        <taxon>Drosophilidae</taxon>
        <taxon>Drosophila</taxon>
        <taxon>Sophophora</taxon>
    </lineage>
</organism>
<dbReference type="GO" id="GO:0015031">
    <property type="term" value="P:protein transport"/>
    <property type="evidence" value="ECO:0007669"/>
    <property type="project" value="UniProtKB-KW"/>
</dbReference>
<feature type="binding site" evidence="11">
    <location>
        <position position="70"/>
    </location>
    <ligand>
        <name>GTP</name>
        <dbReference type="ChEBI" id="CHEBI:37565"/>
    </ligand>
</feature>
<keyword evidence="6" id="KW-0653">Protein transport</keyword>
<dbReference type="InterPro" id="IPR006689">
    <property type="entry name" value="Small_GTPase_ARF/SAR"/>
</dbReference>
<keyword evidence="9" id="KW-0449">Lipoprotein</keyword>
<dbReference type="InterPro" id="IPR027417">
    <property type="entry name" value="P-loop_NTPase"/>
</dbReference>
<dbReference type="GO" id="GO:0003924">
    <property type="term" value="F:GTPase activity"/>
    <property type="evidence" value="ECO:0007669"/>
    <property type="project" value="InterPro"/>
</dbReference>
<keyword evidence="15" id="KW-1185">Reference proteome</keyword>
<keyword evidence="12" id="KW-0460">Magnesium</keyword>
<evidence type="ECO:0000256" key="12">
    <source>
        <dbReference type="PIRSR" id="PIRSR606689-2"/>
    </source>
</evidence>
<evidence type="ECO:0000256" key="2">
    <source>
        <dbReference type="ARBA" id="ARBA00010290"/>
    </source>
</evidence>
<evidence type="ECO:0000256" key="5">
    <source>
        <dbReference type="ARBA" id="ARBA00022741"/>
    </source>
</evidence>
<keyword evidence="8 11" id="KW-0342">GTP-binding</keyword>
<evidence type="ECO:0000256" key="1">
    <source>
        <dbReference type="ARBA" id="ARBA00004555"/>
    </source>
</evidence>
<dbReference type="GO" id="GO:0005794">
    <property type="term" value="C:Golgi apparatus"/>
    <property type="evidence" value="ECO:0007669"/>
    <property type="project" value="UniProtKB-SubCell"/>
</dbReference>
<comment type="subcellular location">
    <subcellularLocation>
        <location evidence="1">Golgi apparatus</location>
    </subcellularLocation>
</comment>
<sequence>MGLLSLLRKLRPNPEKEARILLLGLDNAGKTTILKQLASEDITTVTPTAGFNIKSVAADGFKLNVWDIGGQWKIRPYWKNYFANTDVLIYVIDCTDRARLPEAGSELFELLMDNRLKQVPLLVFANKQDMPDAMTASEVAEKMSLVQLQGRTWEIKACTAVNATGLKEGMDWVCRNMKK</sequence>
<dbReference type="Gene3D" id="3.40.50.300">
    <property type="entry name" value="P-loop containing nucleotide triphosphate hydrolases"/>
    <property type="match status" value="1"/>
</dbReference>
<evidence type="ECO:0000256" key="3">
    <source>
        <dbReference type="ARBA" id="ARBA00022448"/>
    </source>
</evidence>
<dbReference type="CDD" id="cd04155">
    <property type="entry name" value="Arl3"/>
    <property type="match status" value="1"/>
</dbReference>
<dbReference type="AlphaFoldDB" id="A0A3B0KB87"/>
<protein>
    <recommendedName>
        <fullName evidence="10">ADP-ribosylation factor-like protein 3</fullName>
    </recommendedName>
</protein>